<sequence length="227" mass="22362">MSSQLVILSMLFGAAAGAFLPRVAYRLTVPFGEPARPACARCDRPFPPGAAGWIHAGPACCASGIGPAVTLSLVGGLLAVLLGPVPQLPVHLLAAIPGVLLAAIDLGCLRLPDKLVGTLALGAGTPLALLAPGRIGPALAAGTLVGAGYLAIAMLPGRGLGLGDVKLGAALAFLLGFAGWPAVAVGLGTAHLLNGAVATWLLVRRRARPIPFGPALLAGALAGLTAV</sequence>
<keyword evidence="2" id="KW-0489">Methyltransferase</keyword>
<reference evidence="2 3" key="1">
    <citation type="submission" date="2020-08" db="EMBL/GenBank/DDBJ databases">
        <title>Genomic Encyclopedia of Type Strains, Phase III (KMG-III): the genomes of soil and plant-associated and newly described type strains.</title>
        <authorList>
            <person name="Whitman W."/>
        </authorList>
    </citation>
    <scope>NUCLEOTIDE SEQUENCE [LARGE SCALE GENOMIC DNA]</scope>
    <source>
        <strain evidence="2 3">CECT 3287</strain>
    </source>
</reference>
<keyword evidence="2" id="KW-0808">Transferase</keyword>
<keyword evidence="1" id="KW-0812">Transmembrane</keyword>
<dbReference type="GO" id="GO:0032259">
    <property type="term" value="P:methylation"/>
    <property type="evidence" value="ECO:0007669"/>
    <property type="project" value="UniProtKB-KW"/>
</dbReference>
<evidence type="ECO:0000256" key="1">
    <source>
        <dbReference type="SAM" id="Phobius"/>
    </source>
</evidence>
<dbReference type="EC" id="3.4.23.43" evidence="2"/>
<feature type="transmembrane region" description="Helical" evidence="1">
    <location>
        <begin position="138"/>
        <end position="157"/>
    </location>
</feature>
<feature type="transmembrane region" description="Helical" evidence="1">
    <location>
        <begin position="177"/>
        <end position="203"/>
    </location>
</feature>
<name>A0A7W5FJ66_9ACTN</name>
<gene>
    <name evidence="2" type="ORF">FHR83_008185</name>
</gene>
<keyword evidence="2" id="KW-0378">Hydrolase</keyword>
<proteinExistence type="predicted"/>
<comment type="caution">
    <text evidence="2">The sequence shown here is derived from an EMBL/GenBank/DDBJ whole genome shotgun (WGS) entry which is preliminary data.</text>
</comment>
<protein>
    <submittedName>
        <fullName evidence="2">Leader peptidase (Prepilin peptidase)/N-methyltransferase</fullName>
        <ecNumber evidence="2">2.1.1.-</ecNumber>
        <ecNumber evidence="2">3.4.23.43</ecNumber>
    </submittedName>
</protein>
<feature type="transmembrane region" description="Helical" evidence="1">
    <location>
        <begin position="90"/>
        <end position="109"/>
    </location>
</feature>
<dbReference type="RefSeq" id="WP_229794811.1">
    <property type="nucleotide sequence ID" value="NZ_BMPW01000010.1"/>
</dbReference>
<dbReference type="GO" id="GO:0004190">
    <property type="term" value="F:aspartic-type endopeptidase activity"/>
    <property type="evidence" value="ECO:0007669"/>
    <property type="project" value="UniProtKB-EC"/>
</dbReference>
<dbReference type="EMBL" id="JACHXF010000025">
    <property type="protein sequence ID" value="MBB3100463.1"/>
    <property type="molecule type" value="Genomic_DNA"/>
</dbReference>
<dbReference type="GO" id="GO:0008168">
    <property type="term" value="F:methyltransferase activity"/>
    <property type="evidence" value="ECO:0007669"/>
    <property type="project" value="UniProtKB-KW"/>
</dbReference>
<evidence type="ECO:0000313" key="3">
    <source>
        <dbReference type="Proteomes" id="UP000590749"/>
    </source>
</evidence>
<dbReference type="Proteomes" id="UP000590749">
    <property type="component" value="Unassembled WGS sequence"/>
</dbReference>
<keyword evidence="3" id="KW-1185">Reference proteome</keyword>
<accession>A0A7W5FJ66</accession>
<evidence type="ECO:0000313" key="2">
    <source>
        <dbReference type="EMBL" id="MBB3100463.1"/>
    </source>
</evidence>
<organism evidence="2 3">
    <name type="scientific">Actinoplanes campanulatus</name>
    <dbReference type="NCBI Taxonomy" id="113559"/>
    <lineage>
        <taxon>Bacteria</taxon>
        <taxon>Bacillati</taxon>
        <taxon>Actinomycetota</taxon>
        <taxon>Actinomycetes</taxon>
        <taxon>Micromonosporales</taxon>
        <taxon>Micromonosporaceae</taxon>
        <taxon>Actinoplanes</taxon>
    </lineage>
</organism>
<keyword evidence="1" id="KW-0472">Membrane</keyword>
<dbReference type="EC" id="2.1.1.-" evidence="2"/>
<keyword evidence="1" id="KW-1133">Transmembrane helix</keyword>
<dbReference type="AlphaFoldDB" id="A0A7W5FJ66"/>